<feature type="transmembrane region" description="Helical" evidence="6">
    <location>
        <begin position="293"/>
        <end position="312"/>
    </location>
</feature>
<accession>A0ABR8UPX9</accession>
<feature type="transmembrane region" description="Helical" evidence="6">
    <location>
        <begin position="352"/>
        <end position="372"/>
    </location>
</feature>
<dbReference type="PANTHER" id="PTHR23513">
    <property type="entry name" value="INTEGRAL MEMBRANE EFFLUX PROTEIN-RELATED"/>
    <property type="match status" value="1"/>
</dbReference>
<evidence type="ECO:0000256" key="4">
    <source>
        <dbReference type="ARBA" id="ARBA00022989"/>
    </source>
</evidence>
<sequence length="427" mass="44412">MPAPVQLSYTQSLKNPRLASFLAGDMLSRIGDGMTLVALPVLALELRGTLAPAFVLSMVYAIPLLAPLLVSLWFGLGTRRFDPGAVVAADALLRSFFYGIAALLALTGSLSLGWLVALLSAGSILRLLAASGRRLFALNLVGPAGAYAVNGMIGTSLGVGMFILGPVFGGLTLTSGSAAPALLCNAGTYLVLLAVLWAGKRHHSGAIPSAPTARSGKSGIAILRSRPQLMQLFCVFFVFDLFYAPVEVALPLLLMNDLNLPSPALSALWTSYGIGALLGALSVNYLRRLPAVPILLAVIVGWALSMAALGLATSGTAAYLIFAVAGLVYGPFNPLVFVVLQQQVPPEEQQPVFTLWTAGITLAMPLGLALAGPLVSALDARGSLILSAGVSLGLAMCALWILRKQLGRKAANEPSSGQVLRKSSTNR</sequence>
<dbReference type="InterPro" id="IPR036259">
    <property type="entry name" value="MFS_trans_sf"/>
</dbReference>
<keyword evidence="3 6" id="KW-0812">Transmembrane</keyword>
<feature type="transmembrane region" description="Helical" evidence="6">
    <location>
        <begin position="140"/>
        <end position="165"/>
    </location>
</feature>
<feature type="transmembrane region" description="Helical" evidence="6">
    <location>
        <begin position="53"/>
        <end position="76"/>
    </location>
</feature>
<comment type="subcellular location">
    <subcellularLocation>
        <location evidence="1">Cell membrane</location>
        <topology evidence="1">Multi-pass membrane protein</topology>
    </subcellularLocation>
</comment>
<feature type="transmembrane region" description="Helical" evidence="6">
    <location>
        <begin position="384"/>
        <end position="402"/>
    </location>
</feature>
<evidence type="ECO:0000313" key="8">
    <source>
        <dbReference type="Proteomes" id="UP000609874"/>
    </source>
</evidence>
<dbReference type="SUPFAM" id="SSF103473">
    <property type="entry name" value="MFS general substrate transporter"/>
    <property type="match status" value="1"/>
</dbReference>
<evidence type="ECO:0000256" key="1">
    <source>
        <dbReference type="ARBA" id="ARBA00004651"/>
    </source>
</evidence>
<keyword evidence="2" id="KW-1003">Cell membrane</keyword>
<dbReference type="Proteomes" id="UP000609874">
    <property type="component" value="Unassembled WGS sequence"/>
</dbReference>
<dbReference type="CDD" id="cd06173">
    <property type="entry name" value="MFS_MefA_like"/>
    <property type="match status" value="1"/>
</dbReference>
<evidence type="ECO:0000256" key="2">
    <source>
        <dbReference type="ARBA" id="ARBA00022475"/>
    </source>
</evidence>
<proteinExistence type="predicted"/>
<feature type="transmembrane region" description="Helical" evidence="6">
    <location>
        <begin position="96"/>
        <end position="119"/>
    </location>
</feature>
<reference evidence="7 8" key="1">
    <citation type="submission" date="2020-08" db="EMBL/GenBank/DDBJ databases">
        <title>A Genomic Blueprint of the Chicken Gut Microbiome.</title>
        <authorList>
            <person name="Gilroy R."/>
            <person name="Ravi A."/>
            <person name="Getino M."/>
            <person name="Pursley I."/>
            <person name="Horton D.L."/>
            <person name="Alikhan N.-F."/>
            <person name="Baker D."/>
            <person name="Gharbi K."/>
            <person name="Hall N."/>
            <person name="Watson M."/>
            <person name="Adriaenssens E.M."/>
            <person name="Foster-Nyarko E."/>
            <person name="Jarju S."/>
            <person name="Secka A."/>
            <person name="Antonio M."/>
            <person name="Oren A."/>
            <person name="Chaudhuri R."/>
            <person name="La Ragione R.M."/>
            <person name="Hildebrand F."/>
            <person name="Pallen M.J."/>
        </authorList>
    </citation>
    <scope>NUCLEOTIDE SEQUENCE [LARGE SCALE GENOMIC DNA]</scope>
    <source>
        <strain evidence="7 8">Sa2CUA1</strain>
    </source>
</reference>
<keyword evidence="4 6" id="KW-1133">Transmembrane helix</keyword>
<feature type="transmembrane region" description="Helical" evidence="6">
    <location>
        <begin position="318"/>
        <end position="340"/>
    </location>
</feature>
<feature type="transmembrane region" description="Helical" evidence="6">
    <location>
        <begin position="232"/>
        <end position="254"/>
    </location>
</feature>
<dbReference type="InterPro" id="IPR011701">
    <property type="entry name" value="MFS"/>
</dbReference>
<evidence type="ECO:0000256" key="5">
    <source>
        <dbReference type="ARBA" id="ARBA00023136"/>
    </source>
</evidence>
<feature type="transmembrane region" description="Helical" evidence="6">
    <location>
        <begin position="177"/>
        <end position="198"/>
    </location>
</feature>
<organism evidence="7 8">
    <name type="scientific">Arthrobacter gallicola</name>
    <dbReference type="NCBI Taxonomy" id="2762225"/>
    <lineage>
        <taxon>Bacteria</taxon>
        <taxon>Bacillati</taxon>
        <taxon>Actinomycetota</taxon>
        <taxon>Actinomycetes</taxon>
        <taxon>Micrococcales</taxon>
        <taxon>Micrococcaceae</taxon>
        <taxon>Arthrobacter</taxon>
    </lineage>
</organism>
<feature type="transmembrane region" description="Helical" evidence="6">
    <location>
        <begin position="266"/>
        <end position="286"/>
    </location>
</feature>
<dbReference type="Pfam" id="PF07690">
    <property type="entry name" value="MFS_1"/>
    <property type="match status" value="1"/>
</dbReference>
<comment type="caution">
    <text evidence="7">The sequence shown here is derived from an EMBL/GenBank/DDBJ whole genome shotgun (WGS) entry which is preliminary data.</text>
</comment>
<keyword evidence="5 6" id="KW-0472">Membrane</keyword>
<dbReference type="RefSeq" id="WP_191807021.1">
    <property type="nucleotide sequence ID" value="NZ_JACSQD010000002.1"/>
</dbReference>
<protein>
    <submittedName>
        <fullName evidence="7">MFS transporter</fullName>
    </submittedName>
</protein>
<keyword evidence="8" id="KW-1185">Reference proteome</keyword>
<name>A0ABR8UPX9_9MICC</name>
<dbReference type="Gene3D" id="1.20.1250.20">
    <property type="entry name" value="MFS general substrate transporter like domains"/>
    <property type="match status" value="1"/>
</dbReference>
<dbReference type="PANTHER" id="PTHR23513:SF11">
    <property type="entry name" value="STAPHYLOFERRIN A TRANSPORTER"/>
    <property type="match status" value="1"/>
</dbReference>
<evidence type="ECO:0000256" key="3">
    <source>
        <dbReference type="ARBA" id="ARBA00022692"/>
    </source>
</evidence>
<evidence type="ECO:0000313" key="7">
    <source>
        <dbReference type="EMBL" id="MBD7994628.1"/>
    </source>
</evidence>
<dbReference type="EMBL" id="JACSQD010000002">
    <property type="protein sequence ID" value="MBD7994628.1"/>
    <property type="molecule type" value="Genomic_DNA"/>
</dbReference>
<gene>
    <name evidence="7" type="ORF">H9639_04890</name>
</gene>
<evidence type="ECO:0000256" key="6">
    <source>
        <dbReference type="SAM" id="Phobius"/>
    </source>
</evidence>